<dbReference type="HOGENOM" id="CLU_068889_0_0_11"/>
<dbReference type="STRING" id="882082.SaccyDRAFT_2554"/>
<dbReference type="OrthoDB" id="236897at2"/>
<keyword evidence="2" id="KW-0808">Transferase</keyword>
<dbReference type="eggNOG" id="COG2334">
    <property type="taxonomic scope" value="Bacteria"/>
</dbReference>
<dbReference type="Gene3D" id="1.20.58.840">
    <property type="match status" value="1"/>
</dbReference>
<organism evidence="2 3">
    <name type="scientific">Saccharomonospora cyanea NA-134</name>
    <dbReference type="NCBI Taxonomy" id="882082"/>
    <lineage>
        <taxon>Bacteria</taxon>
        <taxon>Bacillati</taxon>
        <taxon>Actinomycetota</taxon>
        <taxon>Actinomycetes</taxon>
        <taxon>Pseudonocardiales</taxon>
        <taxon>Pseudonocardiaceae</taxon>
        <taxon>Saccharomonospora</taxon>
    </lineage>
</organism>
<protein>
    <submittedName>
        <fullName evidence="2">Putative homoserine kinase type II (Protein kinase fold)</fullName>
    </submittedName>
</protein>
<evidence type="ECO:0000313" key="2">
    <source>
        <dbReference type="EMBL" id="EHR61415.1"/>
    </source>
</evidence>
<name>H5XEE7_9PSEU</name>
<dbReference type="GO" id="GO:0016301">
    <property type="term" value="F:kinase activity"/>
    <property type="evidence" value="ECO:0007669"/>
    <property type="project" value="UniProtKB-KW"/>
</dbReference>
<dbReference type="EMBL" id="CM001440">
    <property type="protein sequence ID" value="EHR61415.1"/>
    <property type="molecule type" value="Genomic_DNA"/>
</dbReference>
<evidence type="ECO:0000313" key="3">
    <source>
        <dbReference type="Proteomes" id="UP000002791"/>
    </source>
</evidence>
<dbReference type="InterPro" id="IPR002575">
    <property type="entry name" value="Aminoglycoside_PTrfase"/>
</dbReference>
<dbReference type="Pfam" id="PF01636">
    <property type="entry name" value="APH"/>
    <property type="match status" value="1"/>
</dbReference>
<accession>H5XEE7</accession>
<dbReference type="Gene3D" id="3.30.200.20">
    <property type="entry name" value="Phosphorylase Kinase, domain 1"/>
    <property type="match status" value="1"/>
</dbReference>
<feature type="domain" description="Aminoglycoside phosphotransferase" evidence="1">
    <location>
        <begin position="74"/>
        <end position="274"/>
    </location>
</feature>
<sequence length="332" mass="35976">MTALDPGPLLSEHYALDVRELVPVDAGADRAASLWKARGHDGREYAVKWTAGGSPAGLVLSSALATACPGAAPMPVRTRAGALWAAAGGRRLSVVEWVAGRSAVDVAPEEGHWVACGRLLSALHGLPVDCELRRWLPREDFDPSRWVDVFDDIDARLTRTAGPAEDNCLTRLRAVWWQRRAELRVVRDDTLRLGEWFASRADDLNAVPCHADPHLGNLVVTGADTVALIDFDDAVLAPPERDLMFVLGGGVFAERLVTQRQQEAFLRGYGPHAEDDRLLAYYRGLRVLEDVSDPATVVLDPEPPATERVTSLGYVTATLAPGALLDQALRSG</sequence>
<keyword evidence="3" id="KW-1185">Reference proteome</keyword>
<proteinExistence type="predicted"/>
<dbReference type="InterPro" id="IPR011009">
    <property type="entry name" value="Kinase-like_dom_sf"/>
</dbReference>
<dbReference type="Proteomes" id="UP000002791">
    <property type="component" value="Chromosome"/>
</dbReference>
<dbReference type="AlphaFoldDB" id="H5XEE7"/>
<dbReference type="SUPFAM" id="SSF56112">
    <property type="entry name" value="Protein kinase-like (PK-like)"/>
    <property type="match status" value="1"/>
</dbReference>
<dbReference type="RefSeq" id="WP_005456569.1">
    <property type="nucleotide sequence ID" value="NZ_CM001440.1"/>
</dbReference>
<evidence type="ECO:0000259" key="1">
    <source>
        <dbReference type="Pfam" id="PF01636"/>
    </source>
</evidence>
<dbReference type="Gene3D" id="1.10.510.10">
    <property type="entry name" value="Transferase(Phosphotransferase) domain 1"/>
    <property type="match status" value="1"/>
</dbReference>
<keyword evidence="2" id="KW-0418">Kinase</keyword>
<gene>
    <name evidence="2" type="ORF">SaccyDRAFT_2554</name>
</gene>
<reference evidence="2 3" key="1">
    <citation type="submission" date="2011-11" db="EMBL/GenBank/DDBJ databases">
        <title>The Noncontiguous Finished sequence of Saccharomonospora cyanea NA-134.</title>
        <authorList>
            <consortium name="US DOE Joint Genome Institute"/>
            <person name="Lucas S."/>
            <person name="Han J."/>
            <person name="Lapidus A."/>
            <person name="Cheng J.-F."/>
            <person name="Goodwin L."/>
            <person name="Pitluck S."/>
            <person name="Peters L."/>
            <person name="Ovchinnikova G."/>
            <person name="Lu M."/>
            <person name="Detter J.C."/>
            <person name="Han C."/>
            <person name="Tapia R."/>
            <person name="Land M."/>
            <person name="Hauser L."/>
            <person name="Kyrpides N."/>
            <person name="Ivanova N."/>
            <person name="Pagani I."/>
            <person name="Brambilla E.-M."/>
            <person name="Klenk H.-P."/>
            <person name="Woyke T."/>
        </authorList>
    </citation>
    <scope>NUCLEOTIDE SEQUENCE [LARGE SCALE GENOMIC DNA]</scope>
    <source>
        <strain evidence="2 3">NA-134</strain>
    </source>
</reference>